<sequence>MKSFFPFTLRGLRLLAGVFCLVLLGSLLQAAEKKPLSLHWEKNYLTIQGDFAGGEVKILYLEAYCRPGSTDRVWGDTVIPHQAELLSASQDGQEIKLRDTLRDGVVVDHLITAGEDTVSFQLKAHNPTDQPSDVDWAQPCMRVEHFTGTDTRQAREALPPYIRKCFLYIDGKQQRLPTTPWATEARYTPGQVYRAPGVPAGDVNPRPLSSLVPSNGLTGCYSADGKQILAVAWEPYQEIFQGVITCLHSDFRIGGLKPGETKQIRGKIYITDANEPKLRQRYENDFPEQAKGASQAAASAQK</sequence>
<name>A0A518DXY3_9BACT</name>
<proteinExistence type="predicted"/>
<dbReference type="RefSeq" id="WP_145055266.1">
    <property type="nucleotide sequence ID" value="NZ_CP036433.1"/>
</dbReference>
<organism evidence="2 3">
    <name type="scientific">Lignipirellula cremea</name>
    <dbReference type="NCBI Taxonomy" id="2528010"/>
    <lineage>
        <taxon>Bacteria</taxon>
        <taxon>Pseudomonadati</taxon>
        <taxon>Planctomycetota</taxon>
        <taxon>Planctomycetia</taxon>
        <taxon>Pirellulales</taxon>
        <taxon>Pirellulaceae</taxon>
        <taxon>Lignipirellula</taxon>
    </lineage>
</organism>
<dbReference type="OrthoDB" id="265387at2"/>
<feature type="compositionally biased region" description="Low complexity" evidence="1">
    <location>
        <begin position="289"/>
        <end position="302"/>
    </location>
</feature>
<gene>
    <name evidence="2" type="ORF">Pla8534_44720</name>
</gene>
<dbReference type="KEGG" id="lcre:Pla8534_44720"/>
<reference evidence="2 3" key="1">
    <citation type="submission" date="2019-02" db="EMBL/GenBank/DDBJ databases">
        <title>Deep-cultivation of Planctomycetes and their phenomic and genomic characterization uncovers novel biology.</title>
        <authorList>
            <person name="Wiegand S."/>
            <person name="Jogler M."/>
            <person name="Boedeker C."/>
            <person name="Pinto D."/>
            <person name="Vollmers J."/>
            <person name="Rivas-Marin E."/>
            <person name="Kohn T."/>
            <person name="Peeters S.H."/>
            <person name="Heuer A."/>
            <person name="Rast P."/>
            <person name="Oberbeckmann S."/>
            <person name="Bunk B."/>
            <person name="Jeske O."/>
            <person name="Meyerdierks A."/>
            <person name="Storesund J.E."/>
            <person name="Kallscheuer N."/>
            <person name="Luecker S."/>
            <person name="Lage O.M."/>
            <person name="Pohl T."/>
            <person name="Merkel B.J."/>
            <person name="Hornburger P."/>
            <person name="Mueller R.-W."/>
            <person name="Bruemmer F."/>
            <person name="Labrenz M."/>
            <person name="Spormann A.M."/>
            <person name="Op den Camp H."/>
            <person name="Overmann J."/>
            <person name="Amann R."/>
            <person name="Jetten M.S.M."/>
            <person name="Mascher T."/>
            <person name="Medema M.H."/>
            <person name="Devos D.P."/>
            <person name="Kaster A.-K."/>
            <person name="Ovreas L."/>
            <person name="Rohde M."/>
            <person name="Galperin M.Y."/>
            <person name="Jogler C."/>
        </authorList>
    </citation>
    <scope>NUCLEOTIDE SEQUENCE [LARGE SCALE GENOMIC DNA]</scope>
    <source>
        <strain evidence="2 3">Pla85_3_4</strain>
    </source>
</reference>
<evidence type="ECO:0000313" key="2">
    <source>
        <dbReference type="EMBL" id="QDU96651.1"/>
    </source>
</evidence>
<dbReference type="EMBL" id="CP036433">
    <property type="protein sequence ID" value="QDU96651.1"/>
    <property type="molecule type" value="Genomic_DNA"/>
</dbReference>
<evidence type="ECO:0000256" key="1">
    <source>
        <dbReference type="SAM" id="MobiDB-lite"/>
    </source>
</evidence>
<keyword evidence="3" id="KW-1185">Reference proteome</keyword>
<protein>
    <submittedName>
        <fullName evidence="2">Uncharacterized protein</fullName>
    </submittedName>
</protein>
<evidence type="ECO:0000313" key="3">
    <source>
        <dbReference type="Proteomes" id="UP000317648"/>
    </source>
</evidence>
<feature type="region of interest" description="Disordered" evidence="1">
    <location>
        <begin position="279"/>
        <end position="302"/>
    </location>
</feature>
<dbReference type="AlphaFoldDB" id="A0A518DXY3"/>
<accession>A0A518DXY3</accession>
<dbReference type="Proteomes" id="UP000317648">
    <property type="component" value="Chromosome"/>
</dbReference>